<dbReference type="InterPro" id="IPR007497">
    <property type="entry name" value="SIMPL/DUF541"/>
</dbReference>
<evidence type="ECO:0000256" key="1">
    <source>
        <dbReference type="SAM" id="Coils"/>
    </source>
</evidence>
<dbReference type="EMBL" id="FXAZ01000004">
    <property type="protein sequence ID" value="SMG48361.1"/>
    <property type="molecule type" value="Genomic_DNA"/>
</dbReference>
<dbReference type="PANTHER" id="PTHR34387:SF1">
    <property type="entry name" value="PERIPLASMIC IMMUNOGENIC PROTEIN"/>
    <property type="match status" value="1"/>
</dbReference>
<accession>A0A1X7L3C3</accession>
<dbReference type="RefSeq" id="WP_244903414.1">
    <property type="nucleotide sequence ID" value="NZ_FXAZ01000004.1"/>
</dbReference>
<sequence>MQNRVKVLGAMMLSAALFFGSVGTGALSTPVAKAADQVKRDYVSVSGTGTVEVEPDIAYVSLGVVSRGKTAAEAQTQNAAAFDKVKKVLSDTFKIQDKDIKTVDFSVQPQYQYKENTEPKIVAYEANHMVVVNVRDLTKVGKLVDEASKAGANRINNIRFDVENKQNSEAQALEKAVANARKKAEAIAKASGRQLGIVISVTEGGSSYNPIYMNESLMAKDMASAESAPQAGQVKLSESVQVEFELK</sequence>
<evidence type="ECO:0000313" key="3">
    <source>
        <dbReference type="Proteomes" id="UP000193834"/>
    </source>
</evidence>
<dbReference type="InterPro" id="IPR052022">
    <property type="entry name" value="26kDa_periplasmic_antigen"/>
</dbReference>
<name>A0A1X7L3C3_9BACL</name>
<dbReference type="Gene3D" id="3.30.70.2970">
    <property type="entry name" value="Protein of unknown function (DUF541), domain 2"/>
    <property type="match status" value="1"/>
</dbReference>
<organism evidence="2 3">
    <name type="scientific">Paenibacillus aquistagni</name>
    <dbReference type="NCBI Taxonomy" id="1852522"/>
    <lineage>
        <taxon>Bacteria</taxon>
        <taxon>Bacillati</taxon>
        <taxon>Bacillota</taxon>
        <taxon>Bacilli</taxon>
        <taxon>Bacillales</taxon>
        <taxon>Paenibacillaceae</taxon>
        <taxon>Paenibacillus</taxon>
    </lineage>
</organism>
<dbReference type="Gene3D" id="3.30.110.170">
    <property type="entry name" value="Protein of unknown function (DUF541), domain 1"/>
    <property type="match status" value="1"/>
</dbReference>
<dbReference type="STRING" id="1852522.SAMN06295960_2924"/>
<feature type="coiled-coil region" evidence="1">
    <location>
        <begin position="163"/>
        <end position="190"/>
    </location>
</feature>
<protein>
    <recommendedName>
        <fullName evidence="4">26 kDa periplasmic immunogenic protein</fullName>
    </recommendedName>
</protein>
<dbReference type="AlphaFoldDB" id="A0A1X7L3C3"/>
<proteinExistence type="predicted"/>
<gene>
    <name evidence="2" type="ORF">SAMN06295960_2924</name>
</gene>
<dbReference type="GO" id="GO:0006974">
    <property type="term" value="P:DNA damage response"/>
    <property type="evidence" value="ECO:0007669"/>
    <property type="project" value="TreeGrafter"/>
</dbReference>
<keyword evidence="1" id="KW-0175">Coiled coil</keyword>
<dbReference type="Proteomes" id="UP000193834">
    <property type="component" value="Unassembled WGS sequence"/>
</dbReference>
<evidence type="ECO:0000313" key="2">
    <source>
        <dbReference type="EMBL" id="SMG48361.1"/>
    </source>
</evidence>
<reference evidence="2 3" key="1">
    <citation type="submission" date="2017-04" db="EMBL/GenBank/DDBJ databases">
        <authorList>
            <person name="Afonso C.L."/>
            <person name="Miller P.J."/>
            <person name="Scott M.A."/>
            <person name="Spackman E."/>
            <person name="Goraichik I."/>
            <person name="Dimitrov K.M."/>
            <person name="Suarez D.L."/>
            <person name="Swayne D.E."/>
        </authorList>
    </citation>
    <scope>NUCLEOTIDE SEQUENCE [LARGE SCALE GENOMIC DNA]</scope>
    <source>
        <strain evidence="2 3">11</strain>
    </source>
</reference>
<dbReference type="PANTHER" id="PTHR34387">
    <property type="entry name" value="SLR1258 PROTEIN"/>
    <property type="match status" value="1"/>
</dbReference>
<evidence type="ECO:0008006" key="4">
    <source>
        <dbReference type="Google" id="ProtNLM"/>
    </source>
</evidence>
<dbReference type="Pfam" id="PF04402">
    <property type="entry name" value="SIMPL"/>
    <property type="match status" value="1"/>
</dbReference>
<keyword evidence="3" id="KW-1185">Reference proteome</keyword>